<keyword evidence="1" id="KW-0479">Metal-binding</keyword>
<accession>A0A078ADA2</accession>
<feature type="domain" description="RING-type" evidence="3">
    <location>
        <begin position="285"/>
        <end position="329"/>
    </location>
</feature>
<gene>
    <name evidence="4" type="primary">Contig14635.g717</name>
    <name evidence="4" type="ORF">STYLEM_8813</name>
</gene>
<dbReference type="GO" id="GO:0008270">
    <property type="term" value="F:zinc ion binding"/>
    <property type="evidence" value="ECO:0007669"/>
    <property type="project" value="UniProtKB-KW"/>
</dbReference>
<protein>
    <recommendedName>
        <fullName evidence="3">RING-type domain-containing protein</fullName>
    </recommendedName>
</protein>
<sequence length="338" mass="38905">MNEEVIDDQHRQQLQAQLLNSNSQQNNQDYGALNEDPAEEISEDARSQIGESVLFGDLQNQNLQEQMRDIQKQFRHRIVAFSSFLLFLISMTLLVNKVGINSPKPDFSGDDSLCGIEINVWFVNYTTIVATKLLLTIGRYYTYKKHRQEHLGLFFIDLIAMNLLMTGIFIDANLMYFSDKNMCWYSNDQLTRTFYFLFCTLTSLGYLQFIWCILLTCFIPLSGFLIHQIVEQRLNQGQQNQEGNILAEGLIGGLMQVPLPIPEILSSLNRTKFNQTKFGNLQTQCAICWVDFSKNEVVTPLICDERHLYHTTCIEAWIRKGNNTCPLCRKQIANLNGV</sequence>
<feature type="transmembrane region" description="Helical" evidence="2">
    <location>
        <begin position="194"/>
        <end position="226"/>
    </location>
</feature>
<evidence type="ECO:0000313" key="5">
    <source>
        <dbReference type="Proteomes" id="UP000039865"/>
    </source>
</evidence>
<evidence type="ECO:0000256" key="1">
    <source>
        <dbReference type="PROSITE-ProRule" id="PRU00175"/>
    </source>
</evidence>
<dbReference type="PANTHER" id="PTHR45676">
    <property type="entry name" value="RING-H2 FINGER PROTEIN ATL51-RELATED"/>
    <property type="match status" value="1"/>
</dbReference>
<feature type="transmembrane region" description="Helical" evidence="2">
    <location>
        <begin position="153"/>
        <end position="174"/>
    </location>
</feature>
<dbReference type="InterPro" id="IPR013083">
    <property type="entry name" value="Znf_RING/FYVE/PHD"/>
</dbReference>
<evidence type="ECO:0000313" key="4">
    <source>
        <dbReference type="EMBL" id="CDW79821.1"/>
    </source>
</evidence>
<keyword evidence="2" id="KW-0812">Transmembrane</keyword>
<evidence type="ECO:0000256" key="2">
    <source>
        <dbReference type="SAM" id="Phobius"/>
    </source>
</evidence>
<dbReference type="InParanoid" id="A0A078ADA2"/>
<keyword evidence="1" id="KW-0862">Zinc</keyword>
<organism evidence="4 5">
    <name type="scientific">Stylonychia lemnae</name>
    <name type="common">Ciliate</name>
    <dbReference type="NCBI Taxonomy" id="5949"/>
    <lineage>
        <taxon>Eukaryota</taxon>
        <taxon>Sar</taxon>
        <taxon>Alveolata</taxon>
        <taxon>Ciliophora</taxon>
        <taxon>Intramacronucleata</taxon>
        <taxon>Spirotrichea</taxon>
        <taxon>Stichotrichia</taxon>
        <taxon>Sporadotrichida</taxon>
        <taxon>Oxytrichidae</taxon>
        <taxon>Stylonychinae</taxon>
        <taxon>Stylonychia</taxon>
    </lineage>
</organism>
<keyword evidence="2" id="KW-1133">Transmembrane helix</keyword>
<dbReference type="InterPro" id="IPR001841">
    <property type="entry name" value="Znf_RING"/>
</dbReference>
<dbReference type="OrthoDB" id="305118at2759"/>
<keyword evidence="5" id="KW-1185">Reference proteome</keyword>
<dbReference type="PROSITE" id="PS50089">
    <property type="entry name" value="ZF_RING_2"/>
    <property type="match status" value="1"/>
</dbReference>
<reference evidence="4 5" key="1">
    <citation type="submission" date="2014-06" db="EMBL/GenBank/DDBJ databases">
        <authorList>
            <person name="Swart Estienne"/>
        </authorList>
    </citation>
    <scope>NUCLEOTIDE SEQUENCE [LARGE SCALE GENOMIC DNA]</scope>
    <source>
        <strain evidence="4 5">130c</strain>
    </source>
</reference>
<keyword evidence="1" id="KW-0863">Zinc-finger</keyword>
<evidence type="ECO:0000259" key="3">
    <source>
        <dbReference type="PROSITE" id="PS50089"/>
    </source>
</evidence>
<name>A0A078ADA2_STYLE</name>
<proteinExistence type="predicted"/>
<keyword evidence="2" id="KW-0472">Membrane</keyword>
<dbReference type="EMBL" id="CCKQ01008364">
    <property type="protein sequence ID" value="CDW79821.1"/>
    <property type="molecule type" value="Genomic_DNA"/>
</dbReference>
<dbReference type="SUPFAM" id="SSF57850">
    <property type="entry name" value="RING/U-box"/>
    <property type="match status" value="1"/>
</dbReference>
<dbReference type="PANTHER" id="PTHR45676:SF41">
    <property type="entry name" value="RING-H2 FINGER PROTEIN ATL66"/>
    <property type="match status" value="1"/>
</dbReference>
<feature type="transmembrane region" description="Helical" evidence="2">
    <location>
        <begin position="78"/>
        <end position="100"/>
    </location>
</feature>
<dbReference type="AlphaFoldDB" id="A0A078ADA2"/>
<dbReference type="Proteomes" id="UP000039865">
    <property type="component" value="Unassembled WGS sequence"/>
</dbReference>
<dbReference type="Pfam" id="PF13639">
    <property type="entry name" value="zf-RING_2"/>
    <property type="match status" value="1"/>
</dbReference>
<dbReference type="Gene3D" id="3.30.40.10">
    <property type="entry name" value="Zinc/RING finger domain, C3HC4 (zinc finger)"/>
    <property type="match status" value="1"/>
</dbReference>
<feature type="transmembrane region" description="Helical" evidence="2">
    <location>
        <begin position="120"/>
        <end position="141"/>
    </location>
</feature>